<protein>
    <recommendedName>
        <fullName evidence="1">RNA helicase</fullName>
        <ecNumber evidence="1">3.6.4.13</ecNumber>
    </recommendedName>
</protein>
<keyword evidence="14" id="KW-1185">Reference proteome</keyword>
<reference evidence="13" key="2">
    <citation type="submission" date="2021-10" db="EMBL/GenBank/DDBJ databases">
        <title>Phylogenomics reveals ancestral predisposition of the termite-cultivated fungus Termitomyces towards a domesticated lifestyle.</title>
        <authorList>
            <person name="Auxier B."/>
            <person name="Grum-Grzhimaylo A."/>
            <person name="Cardenas M.E."/>
            <person name="Lodge J.D."/>
            <person name="Laessoe T."/>
            <person name="Pedersen O."/>
            <person name="Smith M.E."/>
            <person name="Kuyper T.W."/>
            <person name="Franco-Molano E.A."/>
            <person name="Baroni T.J."/>
            <person name="Aanen D.K."/>
        </authorList>
    </citation>
    <scope>NUCLEOTIDE SEQUENCE</scope>
    <source>
        <strain evidence="13">D49</strain>
    </source>
</reference>
<evidence type="ECO:0000313" key="13">
    <source>
        <dbReference type="EMBL" id="KAG5652007.1"/>
    </source>
</evidence>
<name>A0A9P7GJX7_9AGAR</name>
<dbReference type="InterPro" id="IPR001650">
    <property type="entry name" value="Helicase_C-like"/>
</dbReference>
<sequence>MEAFQLLSRGGSRFDKNRFKADFSLFNKSKIQDLQNKDKHDSKGGELPSELDFFKYAQGGSGKRKISWGAAGEDDERKAKRKKVKRSQEEDYSDGGGEGEDDEKAEEEEEEDGAEQTPTVPKHRVTTKGTNVPEHVDSFAALKERYQIPSHIISNLSHNGYMQPTGIQSYGIPVLLESRDLAAISPTGTGKTLSYLIPVLCALGSPTSSVRSDVGSGVRAVIIAPTRELAHQIHNECLKLSQGRKWRIVLFSKATASTLADKSVRDKVDIIISTPLRLVASLQGGKLDLNNVRHLVLDEADRMLDSEFFPQIEEILASCTHPNIQKAVFSATLPAGAEKVVMEMLHDPIRIVVGLKDTPLPLISQSLTYVADDPSKLPSLLTYLAQPYNPPVLIFTSSQPRATSLAEELVLNGIPNVDCLHAGLSKKEREDAVSRMRRGESWIMVSTEVMARGMDFKGVREVINYDFPTSIQSYIHRIGGPHSFYQPPASCSFFLFKCTGRTGRAGRDGKAVTFFTDEDGPYLKAIANVLVQSGSQVPEWILKLPKPSKMKRRSMGKVKRPEFINPARKIGRGDAIKKRCIIFPLVTSRFELITL</sequence>
<dbReference type="SUPFAM" id="SSF52540">
    <property type="entry name" value="P-loop containing nucleoside triphosphate hydrolases"/>
    <property type="match status" value="3"/>
</dbReference>
<feature type="domain" description="Helicase C-terminal" evidence="12">
    <location>
        <begin position="376"/>
        <end position="545"/>
    </location>
</feature>
<dbReference type="EC" id="3.6.4.13" evidence="1"/>
<dbReference type="OrthoDB" id="360161at2759"/>
<dbReference type="EMBL" id="JABCKI010000172">
    <property type="protein sequence ID" value="KAG5652007.1"/>
    <property type="molecule type" value="Genomic_DNA"/>
</dbReference>
<dbReference type="Pfam" id="PF00271">
    <property type="entry name" value="Helicase_C"/>
    <property type="match status" value="1"/>
</dbReference>
<dbReference type="InterPro" id="IPR050079">
    <property type="entry name" value="DEAD_box_RNA_helicase"/>
</dbReference>
<evidence type="ECO:0000259" key="12">
    <source>
        <dbReference type="PROSITE" id="PS51194"/>
    </source>
</evidence>
<dbReference type="InterPro" id="IPR000629">
    <property type="entry name" value="RNA-helicase_DEAD-box_CS"/>
</dbReference>
<dbReference type="InterPro" id="IPR044764">
    <property type="entry name" value="DDX52/Rok1_DEADc"/>
</dbReference>
<proteinExistence type="inferred from homology"/>
<evidence type="ECO:0000256" key="7">
    <source>
        <dbReference type="ARBA" id="ARBA00024355"/>
    </source>
</evidence>
<dbReference type="AlphaFoldDB" id="A0A9P7GJX7"/>
<accession>A0A9P7GJX7</accession>
<keyword evidence="3 9" id="KW-0378">Hydrolase</keyword>
<dbReference type="SMART" id="SM00487">
    <property type="entry name" value="DEXDc"/>
    <property type="match status" value="1"/>
</dbReference>
<evidence type="ECO:0000259" key="11">
    <source>
        <dbReference type="PROSITE" id="PS51192"/>
    </source>
</evidence>
<dbReference type="InterPro" id="IPR011545">
    <property type="entry name" value="DEAD/DEAH_box_helicase_dom"/>
</dbReference>
<dbReference type="InterPro" id="IPR014001">
    <property type="entry name" value="Helicase_ATP-bd"/>
</dbReference>
<dbReference type="GO" id="GO:0030490">
    <property type="term" value="P:maturation of SSU-rRNA"/>
    <property type="evidence" value="ECO:0007669"/>
    <property type="project" value="InterPro"/>
</dbReference>
<evidence type="ECO:0000256" key="8">
    <source>
        <dbReference type="ARBA" id="ARBA00047984"/>
    </source>
</evidence>
<dbReference type="CDD" id="cd17957">
    <property type="entry name" value="DEADc_DDX52"/>
    <property type="match status" value="1"/>
</dbReference>
<gene>
    <name evidence="13" type="ORF">H0H81_006622</name>
</gene>
<comment type="catalytic activity">
    <reaction evidence="8">
        <text>ATP + H2O = ADP + phosphate + H(+)</text>
        <dbReference type="Rhea" id="RHEA:13065"/>
        <dbReference type="ChEBI" id="CHEBI:15377"/>
        <dbReference type="ChEBI" id="CHEBI:15378"/>
        <dbReference type="ChEBI" id="CHEBI:30616"/>
        <dbReference type="ChEBI" id="CHEBI:43474"/>
        <dbReference type="ChEBI" id="CHEBI:456216"/>
        <dbReference type="EC" id="3.6.4.13"/>
    </reaction>
</comment>
<comment type="caution">
    <text evidence="13">The sequence shown here is derived from an EMBL/GenBank/DDBJ whole genome shotgun (WGS) entry which is preliminary data.</text>
</comment>
<keyword evidence="2 9" id="KW-0547">Nucleotide-binding</keyword>
<evidence type="ECO:0000256" key="10">
    <source>
        <dbReference type="SAM" id="MobiDB-lite"/>
    </source>
</evidence>
<dbReference type="GO" id="GO:0003724">
    <property type="term" value="F:RNA helicase activity"/>
    <property type="evidence" value="ECO:0007669"/>
    <property type="project" value="UniProtKB-EC"/>
</dbReference>
<dbReference type="Proteomes" id="UP000717328">
    <property type="component" value="Unassembled WGS sequence"/>
</dbReference>
<evidence type="ECO:0000256" key="3">
    <source>
        <dbReference type="ARBA" id="ARBA00022801"/>
    </source>
</evidence>
<dbReference type="CDD" id="cd18787">
    <property type="entry name" value="SF2_C_DEAD"/>
    <property type="match status" value="1"/>
</dbReference>
<dbReference type="PROSITE" id="PS00039">
    <property type="entry name" value="DEAD_ATP_HELICASE"/>
    <property type="match status" value="1"/>
</dbReference>
<dbReference type="GO" id="GO:0016787">
    <property type="term" value="F:hydrolase activity"/>
    <property type="evidence" value="ECO:0007669"/>
    <property type="project" value="UniProtKB-KW"/>
</dbReference>
<dbReference type="InterPro" id="IPR027417">
    <property type="entry name" value="P-loop_NTPase"/>
</dbReference>
<feature type="region of interest" description="Disordered" evidence="10">
    <location>
        <begin position="30"/>
        <end position="49"/>
    </location>
</feature>
<reference evidence="13" key="1">
    <citation type="submission" date="2021-02" db="EMBL/GenBank/DDBJ databases">
        <authorList>
            <person name="Nieuwenhuis M."/>
            <person name="Van De Peppel L.J.J."/>
        </authorList>
    </citation>
    <scope>NUCLEOTIDE SEQUENCE</scope>
    <source>
        <strain evidence="13">D49</strain>
    </source>
</reference>
<keyword evidence="5 9" id="KW-0067">ATP-binding</keyword>
<dbReference type="GO" id="GO:0005524">
    <property type="term" value="F:ATP binding"/>
    <property type="evidence" value="ECO:0007669"/>
    <property type="project" value="UniProtKB-KW"/>
</dbReference>
<dbReference type="PROSITE" id="PS51192">
    <property type="entry name" value="HELICASE_ATP_BIND_1"/>
    <property type="match status" value="1"/>
</dbReference>
<dbReference type="PANTHER" id="PTHR47959">
    <property type="entry name" value="ATP-DEPENDENT RNA HELICASE RHLE-RELATED"/>
    <property type="match status" value="1"/>
</dbReference>
<evidence type="ECO:0000256" key="9">
    <source>
        <dbReference type="RuleBase" id="RU000492"/>
    </source>
</evidence>
<dbReference type="Pfam" id="PF00270">
    <property type="entry name" value="DEAD"/>
    <property type="match status" value="1"/>
</dbReference>
<evidence type="ECO:0000256" key="6">
    <source>
        <dbReference type="ARBA" id="ARBA00022884"/>
    </source>
</evidence>
<feature type="domain" description="Helicase ATP-binding" evidence="11">
    <location>
        <begin position="172"/>
        <end position="351"/>
    </location>
</feature>
<evidence type="ECO:0000256" key="4">
    <source>
        <dbReference type="ARBA" id="ARBA00022806"/>
    </source>
</evidence>
<evidence type="ECO:0000313" key="14">
    <source>
        <dbReference type="Proteomes" id="UP000717328"/>
    </source>
</evidence>
<comment type="similarity">
    <text evidence="7">Belongs to the DEAD box helicase family. DDX52/ROK1 subfamily.</text>
</comment>
<dbReference type="PROSITE" id="PS51194">
    <property type="entry name" value="HELICASE_CTER"/>
    <property type="match status" value="1"/>
</dbReference>
<dbReference type="PANTHER" id="PTHR47959:SF15">
    <property type="entry name" value="RNA HELICASE"/>
    <property type="match status" value="1"/>
</dbReference>
<dbReference type="GO" id="GO:0003723">
    <property type="term" value="F:RNA binding"/>
    <property type="evidence" value="ECO:0007669"/>
    <property type="project" value="UniProtKB-KW"/>
</dbReference>
<evidence type="ECO:0000256" key="1">
    <source>
        <dbReference type="ARBA" id="ARBA00012552"/>
    </source>
</evidence>
<feature type="compositionally biased region" description="Basic and acidic residues" evidence="10">
    <location>
        <begin position="35"/>
        <end position="44"/>
    </location>
</feature>
<keyword evidence="4 9" id="KW-0347">Helicase</keyword>
<evidence type="ECO:0000256" key="5">
    <source>
        <dbReference type="ARBA" id="ARBA00022840"/>
    </source>
</evidence>
<evidence type="ECO:0000256" key="2">
    <source>
        <dbReference type="ARBA" id="ARBA00022741"/>
    </source>
</evidence>
<keyword evidence="6" id="KW-0694">RNA-binding</keyword>
<dbReference type="GO" id="GO:0005829">
    <property type="term" value="C:cytosol"/>
    <property type="evidence" value="ECO:0007669"/>
    <property type="project" value="TreeGrafter"/>
</dbReference>
<feature type="compositionally biased region" description="Acidic residues" evidence="10">
    <location>
        <begin position="90"/>
        <end position="114"/>
    </location>
</feature>
<dbReference type="SMART" id="SM00490">
    <property type="entry name" value="HELICc"/>
    <property type="match status" value="1"/>
</dbReference>
<dbReference type="Gene3D" id="3.40.50.300">
    <property type="entry name" value="P-loop containing nucleotide triphosphate hydrolases"/>
    <property type="match status" value="2"/>
</dbReference>
<organism evidence="13 14">
    <name type="scientific">Sphagnurus paluster</name>
    <dbReference type="NCBI Taxonomy" id="117069"/>
    <lineage>
        <taxon>Eukaryota</taxon>
        <taxon>Fungi</taxon>
        <taxon>Dikarya</taxon>
        <taxon>Basidiomycota</taxon>
        <taxon>Agaricomycotina</taxon>
        <taxon>Agaricomycetes</taxon>
        <taxon>Agaricomycetidae</taxon>
        <taxon>Agaricales</taxon>
        <taxon>Tricholomatineae</taxon>
        <taxon>Lyophyllaceae</taxon>
        <taxon>Sphagnurus</taxon>
    </lineage>
</organism>
<feature type="region of interest" description="Disordered" evidence="10">
    <location>
        <begin position="58"/>
        <end position="130"/>
    </location>
</feature>